<evidence type="ECO:0000313" key="2">
    <source>
        <dbReference type="Proteomes" id="UP000450000"/>
    </source>
</evidence>
<dbReference type="InterPro" id="IPR048136">
    <property type="entry name" value="STM3941-like"/>
</dbReference>
<keyword evidence="2" id="KW-1185">Reference proteome</keyword>
<proteinExistence type="predicted"/>
<dbReference type="OrthoDB" id="4167017at2"/>
<evidence type="ECO:0000313" key="1">
    <source>
        <dbReference type="EMBL" id="MQS12956.1"/>
    </source>
</evidence>
<comment type="caution">
    <text evidence="1">The sequence shown here is derived from an EMBL/GenBank/DDBJ whole genome shotgun (WGS) entry which is preliminary data.</text>
</comment>
<organism evidence="1 2">
    <name type="scientific">Streptomyces kaniharaensis</name>
    <dbReference type="NCBI Taxonomy" id="212423"/>
    <lineage>
        <taxon>Bacteria</taxon>
        <taxon>Bacillati</taxon>
        <taxon>Actinomycetota</taxon>
        <taxon>Actinomycetes</taxon>
        <taxon>Kitasatosporales</taxon>
        <taxon>Streptomycetaceae</taxon>
        <taxon>Streptomyces</taxon>
    </lineage>
</organism>
<reference evidence="1 2" key="1">
    <citation type="submission" date="2019-09" db="EMBL/GenBank/DDBJ databases">
        <title>Genome Sequences of Streptomyces kaniharaensis ATCC 21070.</title>
        <authorList>
            <person name="Zhu W."/>
            <person name="De Crecy-Lagard V."/>
            <person name="Richards N.G."/>
        </authorList>
    </citation>
    <scope>NUCLEOTIDE SEQUENCE [LARGE SCALE GENOMIC DNA]</scope>
    <source>
        <strain evidence="1 2">SF-557</strain>
    </source>
</reference>
<dbReference type="Proteomes" id="UP000450000">
    <property type="component" value="Unassembled WGS sequence"/>
</dbReference>
<gene>
    <name evidence="1" type="ORF">F7Q99_11795</name>
</gene>
<dbReference type="AlphaFoldDB" id="A0A6N7KN78"/>
<accession>A0A6N7KN78</accession>
<sequence>MLLASTAFTVGGVVLLMQHATVKGTIGGALAAPFFGACAVLLVRRLIRNRPDLILDAHGLEHVQLGRIAWTEIAAVRIREMRIKSGVQRFIEVVLHDPAAYLVRAPRVVRATAAANRSLGFGPASIPATTVTARLEDVVAAMHRYHPRLGEHG</sequence>
<evidence type="ECO:0008006" key="3">
    <source>
        <dbReference type="Google" id="ProtNLM"/>
    </source>
</evidence>
<name>A0A6N7KN78_9ACTN</name>
<dbReference type="EMBL" id="WBOF01000001">
    <property type="protein sequence ID" value="MQS12956.1"/>
    <property type="molecule type" value="Genomic_DNA"/>
</dbReference>
<dbReference type="NCBIfam" id="NF041635">
    <property type="entry name" value="STM3941_fam"/>
    <property type="match status" value="1"/>
</dbReference>
<protein>
    <recommendedName>
        <fullName evidence="3">PH domain-containing protein</fullName>
    </recommendedName>
</protein>